<evidence type="ECO:0000256" key="6">
    <source>
        <dbReference type="ARBA" id="ARBA00022741"/>
    </source>
</evidence>
<reference evidence="11 12" key="1">
    <citation type="journal article" date="2014" name="Antonie Van Leeuwenhoek">
        <title>Roseivivax atlanticus sp. nov., isolated from surface seawater of the Atlantic Ocean.</title>
        <authorList>
            <person name="Li G."/>
            <person name="Lai Q."/>
            <person name="Liu X."/>
            <person name="Sun F."/>
            <person name="Shao Z."/>
        </authorList>
    </citation>
    <scope>NUCLEOTIDE SEQUENCE [LARGE SCALE GENOMIC DNA]</scope>
    <source>
        <strain evidence="11 12">22II-s10s</strain>
    </source>
</reference>
<organism evidence="11 12">
    <name type="scientific">Roseivivax marinus</name>
    <dbReference type="NCBI Taxonomy" id="1379903"/>
    <lineage>
        <taxon>Bacteria</taxon>
        <taxon>Pseudomonadati</taxon>
        <taxon>Pseudomonadota</taxon>
        <taxon>Alphaproteobacteria</taxon>
        <taxon>Rhodobacterales</taxon>
        <taxon>Roseobacteraceae</taxon>
        <taxon>Roseivivax</taxon>
    </lineage>
</organism>
<evidence type="ECO:0000256" key="1">
    <source>
        <dbReference type="ARBA" id="ARBA00001946"/>
    </source>
</evidence>
<evidence type="ECO:0000256" key="5">
    <source>
        <dbReference type="ARBA" id="ARBA00022723"/>
    </source>
</evidence>
<dbReference type="PROSITE" id="PS51257">
    <property type="entry name" value="PROKAR_LIPOPROTEIN"/>
    <property type="match status" value="1"/>
</dbReference>
<evidence type="ECO:0000259" key="10">
    <source>
        <dbReference type="Pfam" id="PF12627"/>
    </source>
</evidence>
<dbReference type="eggNOG" id="COG0617">
    <property type="taxonomic scope" value="Bacteria"/>
</dbReference>
<dbReference type="InterPro" id="IPR002646">
    <property type="entry name" value="PolA_pol_head_dom"/>
</dbReference>
<gene>
    <name evidence="11" type="ORF">ATO8_12226</name>
</gene>
<dbReference type="EMBL" id="AQQW01000007">
    <property type="protein sequence ID" value="ETW12316.1"/>
    <property type="molecule type" value="Genomic_DNA"/>
</dbReference>
<proteinExistence type="inferred from homology"/>
<dbReference type="Pfam" id="PF12627">
    <property type="entry name" value="PolyA_pol_RNAbd"/>
    <property type="match status" value="1"/>
</dbReference>
<comment type="similarity">
    <text evidence="8">Belongs to the tRNA nucleotidyltransferase/poly(A) polymerase family.</text>
</comment>
<dbReference type="CDD" id="cd05398">
    <property type="entry name" value="NT_ClassII-CCAase"/>
    <property type="match status" value="1"/>
</dbReference>
<accession>W4HJK2</accession>
<keyword evidence="2 8" id="KW-0808">Transferase</keyword>
<dbReference type="Pfam" id="PF01743">
    <property type="entry name" value="PolyA_pol"/>
    <property type="match status" value="1"/>
</dbReference>
<keyword evidence="8" id="KW-0694">RNA-binding</keyword>
<evidence type="ECO:0000259" key="9">
    <source>
        <dbReference type="Pfam" id="PF01743"/>
    </source>
</evidence>
<evidence type="ECO:0000256" key="2">
    <source>
        <dbReference type="ARBA" id="ARBA00022679"/>
    </source>
</evidence>
<evidence type="ECO:0000313" key="12">
    <source>
        <dbReference type="Proteomes" id="UP000019063"/>
    </source>
</evidence>
<evidence type="ECO:0000313" key="11">
    <source>
        <dbReference type="EMBL" id="ETW12316.1"/>
    </source>
</evidence>
<keyword evidence="3" id="KW-0819">tRNA processing</keyword>
<keyword evidence="5" id="KW-0479">Metal-binding</keyword>
<sequence>MRLTAADWLTAPGPQAVMAMLEDGGHQALAVGGCVRNALLGAPVTDVDIATDARPERVMDLAEAAGLKAIPTGIDHGTVTVVADHTGHEVTTFRADVETDGRHAVVRFSDDATEDARRRDFTMNALYCDRRGEVVDPLGGLPDLHARRLRFIEDPGRRIREDYLRILRFFRFSAWYADPAGGIDPETLAAIAANLEGLSRLSRERVGAEIVKLMAAPDPAPAVAAMAASGALGAVLPGADATPLAPLVHMEAEAGVPPAPMRRLAAVGQADPAMLRLSKAQARRLAAIDTGAREGEPAHALGYRLGAETARDALLVRGALMGAPLDPADLAAADEGARAEFPVRPRDLMPDYEGAALGRRLSALEEAWIASRFTLDRAALLAL</sequence>
<comment type="caution">
    <text evidence="11">The sequence shown here is derived from an EMBL/GenBank/DDBJ whole genome shotgun (WGS) entry which is preliminary data.</text>
</comment>
<evidence type="ECO:0000256" key="7">
    <source>
        <dbReference type="ARBA" id="ARBA00022842"/>
    </source>
</evidence>
<keyword evidence="12" id="KW-1185">Reference proteome</keyword>
<dbReference type="Proteomes" id="UP000019063">
    <property type="component" value="Unassembled WGS sequence"/>
</dbReference>
<evidence type="ECO:0000256" key="3">
    <source>
        <dbReference type="ARBA" id="ARBA00022694"/>
    </source>
</evidence>
<comment type="cofactor">
    <cofactor evidence="1">
        <name>Mg(2+)</name>
        <dbReference type="ChEBI" id="CHEBI:18420"/>
    </cofactor>
</comment>
<dbReference type="InterPro" id="IPR050264">
    <property type="entry name" value="Bact_CCA-adding_enz_type3_sf"/>
</dbReference>
<keyword evidence="6" id="KW-0547">Nucleotide-binding</keyword>
<keyword evidence="7" id="KW-0460">Magnesium</keyword>
<dbReference type="SUPFAM" id="SSF81891">
    <property type="entry name" value="Poly A polymerase C-terminal region-like"/>
    <property type="match status" value="1"/>
</dbReference>
<dbReference type="InterPro" id="IPR043519">
    <property type="entry name" value="NT_sf"/>
</dbReference>
<name>W4HJK2_9RHOB</name>
<evidence type="ECO:0000256" key="8">
    <source>
        <dbReference type="RuleBase" id="RU003953"/>
    </source>
</evidence>
<dbReference type="InterPro" id="IPR032828">
    <property type="entry name" value="PolyA_RNA-bd"/>
</dbReference>
<dbReference type="PANTHER" id="PTHR46173">
    <property type="entry name" value="CCA TRNA NUCLEOTIDYLTRANSFERASE 1, MITOCHONDRIAL"/>
    <property type="match status" value="1"/>
</dbReference>
<dbReference type="SUPFAM" id="SSF81301">
    <property type="entry name" value="Nucleotidyltransferase"/>
    <property type="match status" value="1"/>
</dbReference>
<feature type="domain" description="tRNA nucleotidyltransferase/poly(A) polymerase RNA and SrmB- binding" evidence="10">
    <location>
        <begin position="183"/>
        <end position="240"/>
    </location>
</feature>
<dbReference type="PANTHER" id="PTHR46173:SF1">
    <property type="entry name" value="CCA TRNA NUCLEOTIDYLTRANSFERASE 1, MITOCHONDRIAL"/>
    <property type="match status" value="1"/>
</dbReference>
<evidence type="ECO:0000256" key="4">
    <source>
        <dbReference type="ARBA" id="ARBA00022695"/>
    </source>
</evidence>
<protein>
    <submittedName>
        <fullName evidence="11">CCA-adding enzyme</fullName>
    </submittedName>
</protein>
<dbReference type="RefSeq" id="WP_043844812.1">
    <property type="nucleotide sequence ID" value="NZ_AQQW01000007.1"/>
</dbReference>
<dbReference type="Gene3D" id="3.30.460.10">
    <property type="entry name" value="Beta Polymerase, domain 2"/>
    <property type="match status" value="1"/>
</dbReference>
<keyword evidence="4" id="KW-0548">Nucleotidyltransferase</keyword>
<dbReference type="GO" id="GO:0016779">
    <property type="term" value="F:nucleotidyltransferase activity"/>
    <property type="evidence" value="ECO:0007669"/>
    <property type="project" value="UniProtKB-KW"/>
</dbReference>
<dbReference type="PATRIC" id="fig|1317118.6.peg.2517"/>
<feature type="domain" description="Poly A polymerase head" evidence="9">
    <location>
        <begin position="31"/>
        <end position="150"/>
    </location>
</feature>
<dbReference type="Gene3D" id="1.10.3090.10">
    <property type="entry name" value="cca-adding enzyme, domain 2"/>
    <property type="match status" value="1"/>
</dbReference>
<dbReference type="GO" id="GO:0000166">
    <property type="term" value="F:nucleotide binding"/>
    <property type="evidence" value="ECO:0007669"/>
    <property type="project" value="UniProtKB-KW"/>
</dbReference>
<dbReference type="GO" id="GO:0008033">
    <property type="term" value="P:tRNA processing"/>
    <property type="evidence" value="ECO:0007669"/>
    <property type="project" value="UniProtKB-KW"/>
</dbReference>
<dbReference type="STRING" id="1379903.ATO8_12226"/>
<dbReference type="GO" id="GO:0046872">
    <property type="term" value="F:metal ion binding"/>
    <property type="evidence" value="ECO:0007669"/>
    <property type="project" value="UniProtKB-KW"/>
</dbReference>
<dbReference type="GO" id="GO:0000049">
    <property type="term" value="F:tRNA binding"/>
    <property type="evidence" value="ECO:0007669"/>
    <property type="project" value="TreeGrafter"/>
</dbReference>
<dbReference type="AlphaFoldDB" id="W4HJK2"/>